<organism evidence="2">
    <name type="scientific">mine drainage metagenome</name>
    <dbReference type="NCBI Taxonomy" id="410659"/>
    <lineage>
        <taxon>unclassified sequences</taxon>
        <taxon>metagenomes</taxon>
        <taxon>ecological metagenomes</taxon>
    </lineage>
</organism>
<comment type="caution">
    <text evidence="2">The sequence shown here is derived from an EMBL/GenBank/DDBJ whole genome shotgun (WGS) entry which is preliminary data.</text>
</comment>
<protein>
    <submittedName>
        <fullName evidence="2">Uncharacterized protein</fullName>
    </submittedName>
</protein>
<evidence type="ECO:0000313" key="2">
    <source>
        <dbReference type="EMBL" id="OIR09135.1"/>
    </source>
</evidence>
<evidence type="ECO:0000256" key="1">
    <source>
        <dbReference type="SAM" id="MobiDB-lite"/>
    </source>
</evidence>
<proteinExistence type="predicted"/>
<accession>A0A1J5SL14</accession>
<dbReference type="EMBL" id="MLJW01000028">
    <property type="protein sequence ID" value="OIR09135.1"/>
    <property type="molecule type" value="Genomic_DNA"/>
</dbReference>
<sequence length="205" mass="21985">MSCAGRLAGIAIGMLLGPALLAPAWGKPPLNPWPELPDPPGAGLLAHPDPGQFPGRPPPPPLPGVGNFERLPAIDETTPVVLAVRKTPYWKAGTYDPVLSNACALGYFETAAFNRLVVQFTAPGGGAALQVVPPAYRHLLYDARHLARPDETYFFKNSNEANCAVWIEGKVPPRSLQPGRGTFLPKQKPGDLAREKTMIGAWPKK</sequence>
<gene>
    <name evidence="2" type="ORF">GALL_87420</name>
</gene>
<dbReference type="AlphaFoldDB" id="A0A1J5SL14"/>
<reference evidence="2" key="1">
    <citation type="submission" date="2016-10" db="EMBL/GenBank/DDBJ databases">
        <title>Sequence of Gallionella enrichment culture.</title>
        <authorList>
            <person name="Poehlein A."/>
            <person name="Muehling M."/>
            <person name="Daniel R."/>
        </authorList>
    </citation>
    <scope>NUCLEOTIDE SEQUENCE</scope>
</reference>
<feature type="region of interest" description="Disordered" evidence="1">
    <location>
        <begin position="32"/>
        <end position="61"/>
    </location>
</feature>
<name>A0A1J5SL14_9ZZZZ</name>